<reference evidence="4 5" key="1">
    <citation type="submission" date="2020-02" db="EMBL/GenBank/DDBJ databases">
        <authorList>
            <person name="Sun Q."/>
        </authorList>
    </citation>
    <scope>NUCLEOTIDE SEQUENCE [LARGE SCALE GENOMIC DNA]</scope>
    <source>
        <strain evidence="4 5">YIM 13062</strain>
    </source>
</reference>
<dbReference type="Gene3D" id="3.40.50.620">
    <property type="entry name" value="HUPs"/>
    <property type="match status" value="1"/>
</dbReference>
<feature type="region of interest" description="Disordered" evidence="2">
    <location>
        <begin position="38"/>
        <end position="59"/>
    </location>
</feature>
<dbReference type="EMBL" id="JAAVUN010000013">
    <property type="protein sequence ID" value="NKE09905.1"/>
    <property type="molecule type" value="Genomic_DNA"/>
</dbReference>
<dbReference type="PANTHER" id="PTHR46268:SF15">
    <property type="entry name" value="UNIVERSAL STRESS PROTEIN HP_0031"/>
    <property type="match status" value="1"/>
</dbReference>
<dbReference type="Pfam" id="PF00582">
    <property type="entry name" value="Usp"/>
    <property type="match status" value="1"/>
</dbReference>
<feature type="domain" description="UspA" evidence="3">
    <location>
        <begin position="65"/>
        <end position="115"/>
    </location>
</feature>
<protein>
    <submittedName>
        <fullName evidence="4">Universal stress protein</fullName>
    </submittedName>
</protein>
<dbReference type="InterPro" id="IPR014729">
    <property type="entry name" value="Rossmann-like_a/b/a_fold"/>
</dbReference>
<evidence type="ECO:0000256" key="1">
    <source>
        <dbReference type="ARBA" id="ARBA00008791"/>
    </source>
</evidence>
<organism evidence="4 5">
    <name type="scientific">Kocuria subflava</name>
    <dbReference type="NCBI Taxonomy" id="1736139"/>
    <lineage>
        <taxon>Bacteria</taxon>
        <taxon>Bacillati</taxon>
        <taxon>Actinomycetota</taxon>
        <taxon>Actinomycetes</taxon>
        <taxon>Micrococcales</taxon>
        <taxon>Micrococcaceae</taxon>
        <taxon>Kocuria</taxon>
    </lineage>
</organism>
<dbReference type="SUPFAM" id="SSF52402">
    <property type="entry name" value="Adenine nucleotide alpha hydrolases-like"/>
    <property type="match status" value="1"/>
</dbReference>
<sequence>MTVVIARSNSPESEVALEAGLVEAKRRGEDAVIFQLDGEPSEQESTERDGVNVTYRFPQPRGRDATGDLLDVAEEVNASLIVVGIKHRSPVGKLFLGSSAQQVLLEANAPVLAVKAHES</sequence>
<gene>
    <name evidence="4" type="ORF">GTW58_08135</name>
</gene>
<proteinExistence type="inferred from homology"/>
<comment type="similarity">
    <text evidence="1">Belongs to the universal stress protein A family.</text>
</comment>
<name>A0A846U070_9MICC</name>
<evidence type="ECO:0000313" key="5">
    <source>
        <dbReference type="Proteomes" id="UP000521379"/>
    </source>
</evidence>
<dbReference type="InterPro" id="IPR006016">
    <property type="entry name" value="UspA"/>
</dbReference>
<dbReference type="Proteomes" id="UP000521379">
    <property type="component" value="Unassembled WGS sequence"/>
</dbReference>
<dbReference type="AlphaFoldDB" id="A0A846U070"/>
<accession>A0A846U070</accession>
<dbReference type="CDD" id="cd00293">
    <property type="entry name" value="USP-like"/>
    <property type="match status" value="1"/>
</dbReference>
<evidence type="ECO:0000259" key="3">
    <source>
        <dbReference type="Pfam" id="PF00582"/>
    </source>
</evidence>
<evidence type="ECO:0000256" key="2">
    <source>
        <dbReference type="SAM" id="MobiDB-lite"/>
    </source>
</evidence>
<evidence type="ECO:0000313" key="4">
    <source>
        <dbReference type="EMBL" id="NKE09905.1"/>
    </source>
</evidence>
<dbReference type="RefSeq" id="WP_047689568.1">
    <property type="nucleotide sequence ID" value="NZ_JAAVUN010000013.1"/>
</dbReference>
<dbReference type="PANTHER" id="PTHR46268">
    <property type="entry name" value="STRESS RESPONSE PROTEIN NHAX"/>
    <property type="match status" value="1"/>
</dbReference>
<comment type="caution">
    <text evidence="4">The sequence shown here is derived from an EMBL/GenBank/DDBJ whole genome shotgun (WGS) entry which is preliminary data.</text>
</comment>
<keyword evidence="5" id="KW-1185">Reference proteome</keyword>